<name>A0A9J5Z4H7_SOLCO</name>
<evidence type="ECO:0000256" key="1">
    <source>
        <dbReference type="SAM" id="MobiDB-lite"/>
    </source>
</evidence>
<sequence>MEGGAAVRQTTQDATPLPLPKKLTSYDLNNQANNTQTHLGSTWNRSEKNSYGYMFKICLQQHIPNVASQNGGVGRVRGREAEFDGPWTRGKSVQNSSRREAMEVERGRNMITRVSFSQKVVEWICHGFGEESLNQREKESSNIIPECSFNSGWLDIALKIMDFINAKRTTTKCSRQFSIGNSKCHLVGDTLMVNEYLKASSWNLVLKESLTPTRLVVANVKTDNKKSEVGVDLAGRATTTGCEEIVEEMVIKTDGNRESSIKEAKALILMIPKTKKRLMIKRLMHNWKAGVSCFQETKLQGDIKDITKDLWSNSWESILQVADQKGRRTAQDITKLMMDDSDFVEAWESSFRDIKQPILHRVTSDHCPVILECDN</sequence>
<evidence type="ECO:0000313" key="3">
    <source>
        <dbReference type="Proteomes" id="UP000824120"/>
    </source>
</evidence>
<protein>
    <submittedName>
        <fullName evidence="2">Uncharacterized protein</fullName>
    </submittedName>
</protein>
<proteinExistence type="predicted"/>
<reference evidence="2 3" key="1">
    <citation type="submission" date="2020-09" db="EMBL/GenBank/DDBJ databases">
        <title>De no assembly of potato wild relative species, Solanum commersonii.</title>
        <authorList>
            <person name="Cho K."/>
        </authorList>
    </citation>
    <scope>NUCLEOTIDE SEQUENCE [LARGE SCALE GENOMIC DNA]</scope>
    <source>
        <strain evidence="2">LZ3.2</strain>
        <tissue evidence="2">Leaf</tissue>
    </source>
</reference>
<accession>A0A9J5Z4H7</accession>
<dbReference type="OrthoDB" id="692400at2759"/>
<gene>
    <name evidence="2" type="ORF">H5410_027832</name>
</gene>
<feature type="region of interest" description="Disordered" evidence="1">
    <location>
        <begin position="1"/>
        <end position="23"/>
    </location>
</feature>
<keyword evidence="3" id="KW-1185">Reference proteome</keyword>
<organism evidence="2 3">
    <name type="scientific">Solanum commersonii</name>
    <name type="common">Commerson's wild potato</name>
    <name type="synonym">Commerson's nightshade</name>
    <dbReference type="NCBI Taxonomy" id="4109"/>
    <lineage>
        <taxon>Eukaryota</taxon>
        <taxon>Viridiplantae</taxon>
        <taxon>Streptophyta</taxon>
        <taxon>Embryophyta</taxon>
        <taxon>Tracheophyta</taxon>
        <taxon>Spermatophyta</taxon>
        <taxon>Magnoliopsida</taxon>
        <taxon>eudicotyledons</taxon>
        <taxon>Gunneridae</taxon>
        <taxon>Pentapetalae</taxon>
        <taxon>asterids</taxon>
        <taxon>lamiids</taxon>
        <taxon>Solanales</taxon>
        <taxon>Solanaceae</taxon>
        <taxon>Solanoideae</taxon>
        <taxon>Solaneae</taxon>
        <taxon>Solanum</taxon>
    </lineage>
</organism>
<dbReference type="EMBL" id="JACXVP010000005">
    <property type="protein sequence ID" value="KAG5606340.1"/>
    <property type="molecule type" value="Genomic_DNA"/>
</dbReference>
<dbReference type="AlphaFoldDB" id="A0A9J5Z4H7"/>
<dbReference type="Proteomes" id="UP000824120">
    <property type="component" value="Chromosome 5"/>
</dbReference>
<comment type="caution">
    <text evidence="2">The sequence shown here is derived from an EMBL/GenBank/DDBJ whole genome shotgun (WGS) entry which is preliminary data.</text>
</comment>
<evidence type="ECO:0000313" key="2">
    <source>
        <dbReference type="EMBL" id="KAG5606340.1"/>
    </source>
</evidence>